<proteinExistence type="predicted"/>
<evidence type="ECO:0000313" key="1">
    <source>
        <dbReference type="EMBL" id="KAF5327493.1"/>
    </source>
</evidence>
<keyword evidence="2" id="KW-1185">Reference proteome</keyword>
<dbReference type="EMBL" id="JAACJJ010000014">
    <property type="protein sequence ID" value="KAF5327493.1"/>
    <property type="molecule type" value="Genomic_DNA"/>
</dbReference>
<gene>
    <name evidence="1" type="ORF">D9619_004423</name>
</gene>
<evidence type="ECO:0000313" key="2">
    <source>
        <dbReference type="Proteomes" id="UP000567179"/>
    </source>
</evidence>
<dbReference type="AlphaFoldDB" id="A0A8H5F8V8"/>
<dbReference type="OrthoDB" id="2833409at2759"/>
<accession>A0A8H5F8V8</accession>
<reference evidence="1 2" key="1">
    <citation type="journal article" date="2020" name="ISME J.">
        <title>Uncovering the hidden diversity of litter-decomposition mechanisms in mushroom-forming fungi.</title>
        <authorList>
            <person name="Floudas D."/>
            <person name="Bentzer J."/>
            <person name="Ahren D."/>
            <person name="Johansson T."/>
            <person name="Persson P."/>
            <person name="Tunlid A."/>
        </authorList>
    </citation>
    <scope>NUCLEOTIDE SEQUENCE [LARGE SCALE GENOMIC DNA]</scope>
    <source>
        <strain evidence="1 2">CBS 101986</strain>
    </source>
</reference>
<name>A0A8H5F8V8_9AGAR</name>
<comment type="caution">
    <text evidence="1">The sequence shown here is derived from an EMBL/GenBank/DDBJ whole genome shotgun (WGS) entry which is preliminary data.</text>
</comment>
<organism evidence="1 2">
    <name type="scientific">Psilocybe cf. subviscida</name>
    <dbReference type="NCBI Taxonomy" id="2480587"/>
    <lineage>
        <taxon>Eukaryota</taxon>
        <taxon>Fungi</taxon>
        <taxon>Dikarya</taxon>
        <taxon>Basidiomycota</taxon>
        <taxon>Agaricomycotina</taxon>
        <taxon>Agaricomycetes</taxon>
        <taxon>Agaricomycetidae</taxon>
        <taxon>Agaricales</taxon>
        <taxon>Agaricineae</taxon>
        <taxon>Strophariaceae</taxon>
        <taxon>Psilocybe</taxon>
    </lineage>
</organism>
<protein>
    <submittedName>
        <fullName evidence="1">Uncharacterized protein</fullName>
    </submittedName>
</protein>
<sequence>MAPEASVLAAHTELPHELYCDIIKNLHYLRDRPTLLRLALVSNAWCIESQRVLFRTVCDDSMDLDKRESVVHTHTFFLKAIIHDPARLGPYVQTYKQHEFTRHPFLAIDSKDPPAGASSYLWDLTENALRAFVNLQHLSIVPTPDYRWSPPASLLDGCTFKLKSLRWGFESNSLRSTGPFVDFLRAQHDLLHLEVGFQPSQSDLSWLPDNFCPSLRSASCRLDCVAHVMNEHRNIAALSVGHPRQPVRQRDLAALCRLQHLSVSAAHRDLASEWGPIDLNVILLELTSWDSATARSLPGLPKLRVLALVREGSSHPYDAMFQMQLTLKGFRQCPNLEYVVIEDTPRVKGQRRYKKLSIAGYNPESDDIPDIQSEEFPVEHEPGKRWWNVYLQYEIM</sequence>
<dbReference type="Proteomes" id="UP000567179">
    <property type="component" value="Unassembled WGS sequence"/>
</dbReference>